<organism evidence="1 2">
    <name type="scientific">Protea cynaroides</name>
    <dbReference type="NCBI Taxonomy" id="273540"/>
    <lineage>
        <taxon>Eukaryota</taxon>
        <taxon>Viridiplantae</taxon>
        <taxon>Streptophyta</taxon>
        <taxon>Embryophyta</taxon>
        <taxon>Tracheophyta</taxon>
        <taxon>Spermatophyta</taxon>
        <taxon>Magnoliopsida</taxon>
        <taxon>Proteales</taxon>
        <taxon>Proteaceae</taxon>
        <taxon>Protea</taxon>
    </lineage>
</organism>
<dbReference type="EMBL" id="JAMYWD010000003">
    <property type="protein sequence ID" value="KAJ4976479.1"/>
    <property type="molecule type" value="Genomic_DNA"/>
</dbReference>
<reference evidence="1" key="1">
    <citation type="journal article" date="2023" name="Plant J.">
        <title>The genome of the king protea, Protea cynaroides.</title>
        <authorList>
            <person name="Chang J."/>
            <person name="Duong T.A."/>
            <person name="Schoeman C."/>
            <person name="Ma X."/>
            <person name="Roodt D."/>
            <person name="Barker N."/>
            <person name="Li Z."/>
            <person name="Van de Peer Y."/>
            <person name="Mizrachi E."/>
        </authorList>
    </citation>
    <scope>NUCLEOTIDE SEQUENCE</scope>
    <source>
        <tissue evidence="1">Young leaves</tissue>
    </source>
</reference>
<evidence type="ECO:0000313" key="2">
    <source>
        <dbReference type="Proteomes" id="UP001141806"/>
    </source>
</evidence>
<dbReference type="Proteomes" id="UP001141806">
    <property type="component" value="Unassembled WGS sequence"/>
</dbReference>
<comment type="caution">
    <text evidence="1">The sequence shown here is derived from an EMBL/GenBank/DDBJ whole genome shotgun (WGS) entry which is preliminary data.</text>
</comment>
<accession>A0A9Q0KUF3</accession>
<protein>
    <submittedName>
        <fullName evidence="1">Uncharacterized protein</fullName>
    </submittedName>
</protein>
<evidence type="ECO:0000313" key="1">
    <source>
        <dbReference type="EMBL" id="KAJ4976479.1"/>
    </source>
</evidence>
<proteinExistence type="predicted"/>
<name>A0A9Q0KUF3_9MAGN</name>
<keyword evidence="2" id="KW-1185">Reference proteome</keyword>
<dbReference type="AlphaFoldDB" id="A0A9Q0KUF3"/>
<gene>
    <name evidence="1" type="ORF">NE237_001585</name>
</gene>
<sequence>MDKIKKKIGNGGNTLLWLDQWPPLGVLSSLFSNNIYGVLGLGRMAKVILPPPMKLMCGSIWNSLDSLTRMPHDRNNLVLWDDSPKSFSMSKAWKGFCTHHQMISWSQALWFNFLATSLPWHPLLSPLKSRCPSSQRRATSTRHVVTIQAFQRSNFDGFTNEWLPARSRKRRGGVPTMDLSNSSSTIRRPQSVLIVATLLPGASTLLSSLPPTRLGRSTVSLQMNQILSPTLITPSNSIRPSAGWMSKNPFLLMEREKKFIHDTETSANALIQPSELPWSLPLLWSACKMLKP</sequence>